<dbReference type="InterPro" id="IPR012340">
    <property type="entry name" value="NA-bd_OB-fold"/>
</dbReference>
<sequence>MSEKLDGVRGYWDGEQLWSKNSHRLHPPQEFIEDLPPFAVEGELWAGCGRFEDTVSIVMQDQPHSGWLTLQLAIFDVPQEQGTFQQRIGKAQNWFQHHPSPYAHVIPQIPIQSVGHMEAELERIVQSGGEGLIVRDPLASYESGRSHSILKVKRYQDAEAVVVEHVPGAGRNQGRLGALLVERQDGVQFKIGSGFSDAEREHPPAVGSVITYKFYGMYQSGLPKFPVYLRQRLDAGL</sequence>
<dbReference type="Gene3D" id="3.30.1490.70">
    <property type="match status" value="1"/>
</dbReference>
<reference evidence="6" key="2">
    <citation type="submission" date="2006-05" db="EMBL/GenBank/DDBJ databases">
        <title>Sequencing of the draft genome and assembly of Desulfuromonas acetoxidans DSM 684.</title>
        <authorList>
            <consortium name="US DOE Joint Genome Institute (JGI-PGF)"/>
            <person name="Copeland A."/>
            <person name="Lucas S."/>
            <person name="Lapidus A."/>
            <person name="Barry K."/>
            <person name="Detter J.C."/>
            <person name="Glavina del Rio T."/>
            <person name="Hammon N."/>
            <person name="Israni S."/>
            <person name="Dalin E."/>
            <person name="Tice H."/>
            <person name="Bruce D."/>
            <person name="Pitluck S."/>
            <person name="Richardson P."/>
        </authorList>
    </citation>
    <scope>NUCLEOTIDE SEQUENCE [LARGE SCALE GENOMIC DNA]</scope>
    <source>
        <strain evidence="6">DSM 684</strain>
    </source>
</reference>
<evidence type="ECO:0000256" key="4">
    <source>
        <dbReference type="ARBA" id="ARBA00023204"/>
    </source>
</evidence>
<dbReference type="PROSITE" id="PS00333">
    <property type="entry name" value="DNA_LIGASE_A2"/>
    <property type="match status" value="1"/>
</dbReference>
<dbReference type="SUPFAM" id="SSF56091">
    <property type="entry name" value="DNA ligase/mRNA capping enzyme, catalytic domain"/>
    <property type="match status" value="1"/>
</dbReference>
<organism evidence="6 7">
    <name type="scientific">Desulfuromonas acetoxidans (strain DSM 684 / 11070)</name>
    <dbReference type="NCBI Taxonomy" id="281689"/>
    <lineage>
        <taxon>Bacteria</taxon>
        <taxon>Pseudomonadati</taxon>
        <taxon>Thermodesulfobacteriota</taxon>
        <taxon>Desulfuromonadia</taxon>
        <taxon>Desulfuromonadales</taxon>
        <taxon>Desulfuromonadaceae</taxon>
        <taxon>Desulfuromonas</taxon>
    </lineage>
</organism>
<keyword evidence="3" id="KW-0227">DNA damage</keyword>
<dbReference type="CDD" id="cd07896">
    <property type="entry name" value="Adenylation_kDNA_ligase_like"/>
    <property type="match status" value="1"/>
</dbReference>
<feature type="domain" description="DNA ligase OB-like" evidence="5">
    <location>
        <begin position="167"/>
        <end position="232"/>
    </location>
</feature>
<dbReference type="Gene3D" id="3.30.470.30">
    <property type="entry name" value="DNA ligase/mRNA capping enzyme"/>
    <property type="match status" value="1"/>
</dbReference>
<evidence type="ECO:0000256" key="2">
    <source>
        <dbReference type="ARBA" id="ARBA00022705"/>
    </source>
</evidence>
<dbReference type="CDD" id="cd08041">
    <property type="entry name" value="OBF_kDNA_ligase_like"/>
    <property type="match status" value="1"/>
</dbReference>
<keyword evidence="2" id="KW-0235">DNA replication</keyword>
<evidence type="ECO:0000313" key="7">
    <source>
        <dbReference type="Proteomes" id="UP000005695"/>
    </source>
</evidence>
<dbReference type="GO" id="GO:0006281">
    <property type="term" value="P:DNA repair"/>
    <property type="evidence" value="ECO:0007669"/>
    <property type="project" value="UniProtKB-KW"/>
</dbReference>
<name>Q1K444_DESA6</name>
<dbReference type="AlphaFoldDB" id="Q1K444"/>
<proteinExistence type="predicted"/>
<dbReference type="NCBIfam" id="NF006592">
    <property type="entry name" value="PRK09125.1"/>
    <property type="match status" value="1"/>
</dbReference>
<keyword evidence="4" id="KW-0234">DNA repair</keyword>
<gene>
    <name evidence="6" type="ORF">Dace_3125</name>
</gene>
<evidence type="ECO:0000256" key="3">
    <source>
        <dbReference type="ARBA" id="ARBA00022763"/>
    </source>
</evidence>
<dbReference type="Gene3D" id="2.40.50.140">
    <property type="entry name" value="Nucleic acid-binding proteins"/>
    <property type="match status" value="1"/>
</dbReference>
<dbReference type="GO" id="GO:0006260">
    <property type="term" value="P:DNA replication"/>
    <property type="evidence" value="ECO:0007669"/>
    <property type="project" value="UniProtKB-KW"/>
</dbReference>
<accession>Q1K444</accession>
<keyword evidence="1 6" id="KW-0436">Ligase</keyword>
<dbReference type="SUPFAM" id="SSF50249">
    <property type="entry name" value="Nucleic acid-binding proteins"/>
    <property type="match status" value="1"/>
</dbReference>
<dbReference type="InterPro" id="IPR016059">
    <property type="entry name" value="DNA_ligase_ATP-dep_CS"/>
</dbReference>
<keyword evidence="7" id="KW-1185">Reference proteome</keyword>
<dbReference type="EMBL" id="AAEW02000001">
    <property type="protein sequence ID" value="EAT17259.1"/>
    <property type="molecule type" value="Genomic_DNA"/>
</dbReference>
<comment type="caution">
    <text evidence="6">The sequence shown here is derived from an EMBL/GenBank/DDBJ whole genome shotgun (WGS) entry which is preliminary data.</text>
</comment>
<dbReference type="InterPro" id="IPR029319">
    <property type="entry name" value="DNA_ligase_OB"/>
</dbReference>
<evidence type="ECO:0000259" key="5">
    <source>
        <dbReference type="Pfam" id="PF14743"/>
    </source>
</evidence>
<dbReference type="GO" id="GO:0003909">
    <property type="term" value="F:DNA ligase activity"/>
    <property type="evidence" value="ECO:0007669"/>
    <property type="project" value="InterPro"/>
</dbReference>
<dbReference type="InterPro" id="IPR050326">
    <property type="entry name" value="NAD_dep_DNA_ligaseB"/>
</dbReference>
<dbReference type="Proteomes" id="UP000005695">
    <property type="component" value="Unassembled WGS sequence"/>
</dbReference>
<dbReference type="PANTHER" id="PTHR47810">
    <property type="entry name" value="DNA LIGASE"/>
    <property type="match status" value="1"/>
</dbReference>
<protein>
    <submittedName>
        <fullName evidence="6">ATP dependent DNA ligase</fullName>
    </submittedName>
</protein>
<evidence type="ECO:0000256" key="1">
    <source>
        <dbReference type="ARBA" id="ARBA00022598"/>
    </source>
</evidence>
<reference evidence="6" key="1">
    <citation type="submission" date="2006-05" db="EMBL/GenBank/DDBJ databases">
        <title>Annotation of the draft genome assembly of Desulfuromonas acetoxidans DSM 684.</title>
        <authorList>
            <consortium name="US DOE Joint Genome Institute (JGI-ORNL)"/>
            <person name="Larimer F."/>
            <person name="Land M."/>
            <person name="Hauser L."/>
        </authorList>
    </citation>
    <scope>NUCLEOTIDE SEQUENCE [LARGE SCALE GENOMIC DNA]</scope>
    <source>
        <strain evidence="6">DSM 684</strain>
    </source>
</reference>
<dbReference type="PANTHER" id="PTHR47810:SF1">
    <property type="entry name" value="DNA LIGASE B"/>
    <property type="match status" value="1"/>
</dbReference>
<evidence type="ECO:0000313" key="6">
    <source>
        <dbReference type="EMBL" id="EAT17259.1"/>
    </source>
</evidence>
<dbReference type="Pfam" id="PF14743">
    <property type="entry name" value="DNA_ligase_OB_2"/>
    <property type="match status" value="1"/>
</dbReference>